<keyword evidence="5 7" id="KW-1133">Transmembrane helix</keyword>
<dbReference type="InterPro" id="IPR036259">
    <property type="entry name" value="MFS_trans_sf"/>
</dbReference>
<comment type="subcellular location">
    <subcellularLocation>
        <location evidence="1">Cell membrane</location>
        <topology evidence="1">Multi-pass membrane protein</topology>
    </subcellularLocation>
</comment>
<keyword evidence="3" id="KW-1003">Cell membrane</keyword>
<name>A0ABZ1NH56_9NOCA</name>
<feature type="transmembrane region" description="Helical" evidence="7">
    <location>
        <begin position="178"/>
        <end position="194"/>
    </location>
</feature>
<dbReference type="InterPro" id="IPR010290">
    <property type="entry name" value="TM_effector"/>
</dbReference>
<keyword evidence="6 7" id="KW-0472">Membrane</keyword>
<dbReference type="RefSeq" id="WP_405151277.1">
    <property type="nucleotide sequence ID" value="NZ_CP109527.1"/>
</dbReference>
<reference evidence="8 9" key="1">
    <citation type="submission" date="2022-10" db="EMBL/GenBank/DDBJ databases">
        <title>The complete genomes of actinobacterial strains from the NBC collection.</title>
        <authorList>
            <person name="Joergensen T.S."/>
            <person name="Alvarez Arevalo M."/>
            <person name="Sterndorff E.B."/>
            <person name="Faurdal D."/>
            <person name="Vuksanovic O."/>
            <person name="Mourched A.-S."/>
            <person name="Charusanti P."/>
            <person name="Shaw S."/>
            <person name="Blin K."/>
            <person name="Weber T."/>
        </authorList>
    </citation>
    <scope>NUCLEOTIDE SEQUENCE [LARGE SCALE GENOMIC DNA]</scope>
    <source>
        <strain evidence="8 9">NBC_01413</strain>
    </source>
</reference>
<keyword evidence="9" id="KW-1185">Reference proteome</keyword>
<keyword evidence="4 7" id="KW-0812">Transmembrane</keyword>
<evidence type="ECO:0000313" key="8">
    <source>
        <dbReference type="EMBL" id="WTY39301.1"/>
    </source>
</evidence>
<evidence type="ECO:0000256" key="5">
    <source>
        <dbReference type="ARBA" id="ARBA00022989"/>
    </source>
</evidence>
<feature type="transmembrane region" description="Helical" evidence="7">
    <location>
        <begin position="289"/>
        <end position="307"/>
    </location>
</feature>
<dbReference type="PANTHER" id="PTHR23513">
    <property type="entry name" value="INTEGRAL MEMBRANE EFFLUX PROTEIN-RELATED"/>
    <property type="match status" value="1"/>
</dbReference>
<evidence type="ECO:0000256" key="6">
    <source>
        <dbReference type="ARBA" id="ARBA00023136"/>
    </source>
</evidence>
<feature type="transmembrane region" description="Helical" evidence="7">
    <location>
        <begin position="80"/>
        <end position="103"/>
    </location>
</feature>
<evidence type="ECO:0000313" key="9">
    <source>
        <dbReference type="Proteomes" id="UP001621418"/>
    </source>
</evidence>
<dbReference type="Pfam" id="PF05977">
    <property type="entry name" value="MFS_3"/>
    <property type="match status" value="1"/>
</dbReference>
<accession>A0ABZ1NH56</accession>
<protein>
    <submittedName>
        <fullName evidence="8">MFS transporter</fullName>
    </submittedName>
</protein>
<evidence type="ECO:0000256" key="4">
    <source>
        <dbReference type="ARBA" id="ARBA00022692"/>
    </source>
</evidence>
<evidence type="ECO:0000256" key="1">
    <source>
        <dbReference type="ARBA" id="ARBA00004651"/>
    </source>
</evidence>
<proteinExistence type="predicted"/>
<dbReference type="SUPFAM" id="SSF103473">
    <property type="entry name" value="MFS general substrate transporter"/>
    <property type="match status" value="1"/>
</dbReference>
<feature type="transmembrane region" description="Helical" evidence="7">
    <location>
        <begin position="21"/>
        <end position="43"/>
    </location>
</feature>
<feature type="transmembrane region" description="Helical" evidence="7">
    <location>
        <begin position="49"/>
        <end position="71"/>
    </location>
</feature>
<dbReference type="Gene3D" id="1.20.1250.20">
    <property type="entry name" value="MFS general substrate transporter like domains"/>
    <property type="match status" value="1"/>
</dbReference>
<feature type="transmembrane region" description="Helical" evidence="7">
    <location>
        <begin position="382"/>
        <end position="403"/>
    </location>
</feature>
<evidence type="ECO:0000256" key="3">
    <source>
        <dbReference type="ARBA" id="ARBA00022475"/>
    </source>
</evidence>
<dbReference type="Proteomes" id="UP001621418">
    <property type="component" value="Chromosome"/>
</dbReference>
<evidence type="ECO:0000256" key="7">
    <source>
        <dbReference type="SAM" id="Phobius"/>
    </source>
</evidence>
<feature type="transmembrane region" description="Helical" evidence="7">
    <location>
        <begin position="221"/>
        <end position="246"/>
    </location>
</feature>
<feature type="transmembrane region" description="Helical" evidence="7">
    <location>
        <begin position="348"/>
        <end position="370"/>
    </location>
</feature>
<feature type="transmembrane region" description="Helical" evidence="7">
    <location>
        <begin position="258"/>
        <end position="277"/>
    </location>
</feature>
<organism evidence="8 9">
    <name type="scientific">Nocardia salmonicida</name>
    <dbReference type="NCBI Taxonomy" id="53431"/>
    <lineage>
        <taxon>Bacteria</taxon>
        <taxon>Bacillati</taxon>
        <taxon>Actinomycetota</taxon>
        <taxon>Actinomycetes</taxon>
        <taxon>Mycobacteriales</taxon>
        <taxon>Nocardiaceae</taxon>
        <taxon>Nocardia</taxon>
    </lineage>
</organism>
<feature type="transmembrane region" description="Helical" evidence="7">
    <location>
        <begin position="313"/>
        <end position="336"/>
    </location>
</feature>
<dbReference type="PANTHER" id="PTHR23513:SF11">
    <property type="entry name" value="STAPHYLOFERRIN A TRANSPORTER"/>
    <property type="match status" value="1"/>
</dbReference>
<gene>
    <name evidence="8" type="ORF">OG308_16430</name>
</gene>
<feature type="transmembrane region" description="Helical" evidence="7">
    <location>
        <begin position="109"/>
        <end position="130"/>
    </location>
</feature>
<dbReference type="EMBL" id="CP109527">
    <property type="protein sequence ID" value="WTY39301.1"/>
    <property type="molecule type" value="Genomic_DNA"/>
</dbReference>
<evidence type="ECO:0000256" key="2">
    <source>
        <dbReference type="ARBA" id="ARBA00022448"/>
    </source>
</evidence>
<sequence>MGDLLSTRQISDLRRYTVAQVASTFGSALTSTTVSVTAVAVLGAGPREVSLVVAASAMPPLVLGPFAGVLLDRVSRPRRLLIVADLIAASAITVCAVAAFARVLTVTTLIGLSLTLGVTGVARAGLYFSHLSTLGVRDLSTTRARLQSNSLLARSAGASVAGPLLTAVGAAVMFSCDVLTYLFSAFCLAGLSTPDHRETAQRGGIAREFADGVRVLRDSKVLAAVALYLLIGGAASGGVAAMRAVFLLNDIRIPVSAYGIPAVAATLSAALGALAAPRILAVGISADRVLRATVLAAAVCALALPLTTGSLPLALLIVCASTALPTFFGAIMNIALITVMGTDVGDRYFARVGALLGTGTTAANLVGALLGGVLGEHFGVRTGIWVFVLADLLAAVAFASVIARRRCAASASSRRQTAKA</sequence>
<keyword evidence="2" id="KW-0813">Transport</keyword>